<organism evidence="2 3">
    <name type="scientific">Araneus ventricosus</name>
    <name type="common">Orbweaver spider</name>
    <name type="synonym">Epeira ventricosa</name>
    <dbReference type="NCBI Taxonomy" id="182803"/>
    <lineage>
        <taxon>Eukaryota</taxon>
        <taxon>Metazoa</taxon>
        <taxon>Ecdysozoa</taxon>
        <taxon>Arthropoda</taxon>
        <taxon>Chelicerata</taxon>
        <taxon>Arachnida</taxon>
        <taxon>Araneae</taxon>
        <taxon>Araneomorphae</taxon>
        <taxon>Entelegynae</taxon>
        <taxon>Araneoidea</taxon>
        <taxon>Araneidae</taxon>
        <taxon>Araneus</taxon>
    </lineage>
</organism>
<name>A0A4Y2K9P4_ARAVE</name>
<protein>
    <submittedName>
        <fullName evidence="2">Uncharacterized protein</fullName>
    </submittedName>
</protein>
<dbReference type="Proteomes" id="UP000499080">
    <property type="component" value="Unassembled WGS sequence"/>
</dbReference>
<gene>
    <name evidence="2" type="ORF">AVEN_168801_1</name>
</gene>
<proteinExistence type="predicted"/>
<sequence>MSSFILLSEATVVACVVVVIIYSCMNLIVRCTIVAGHLRRSACPCLMVVCTTATGRSVPRTILFQIAVCLTVASFYMEELPHLVYCPVDRELSNSFESMECCTGFLHHPACSFRGPA</sequence>
<evidence type="ECO:0000256" key="1">
    <source>
        <dbReference type="SAM" id="Phobius"/>
    </source>
</evidence>
<dbReference type="AlphaFoldDB" id="A0A4Y2K9P4"/>
<keyword evidence="1" id="KW-0812">Transmembrane</keyword>
<feature type="transmembrane region" description="Helical" evidence="1">
    <location>
        <begin position="6"/>
        <end position="29"/>
    </location>
</feature>
<dbReference type="EMBL" id="BGPR01004308">
    <property type="protein sequence ID" value="GBM98276.1"/>
    <property type="molecule type" value="Genomic_DNA"/>
</dbReference>
<reference evidence="2 3" key="1">
    <citation type="journal article" date="2019" name="Sci. Rep.">
        <title>Orb-weaving spider Araneus ventricosus genome elucidates the spidroin gene catalogue.</title>
        <authorList>
            <person name="Kono N."/>
            <person name="Nakamura H."/>
            <person name="Ohtoshi R."/>
            <person name="Moran D.A.P."/>
            <person name="Shinohara A."/>
            <person name="Yoshida Y."/>
            <person name="Fujiwara M."/>
            <person name="Mori M."/>
            <person name="Tomita M."/>
            <person name="Arakawa K."/>
        </authorList>
    </citation>
    <scope>NUCLEOTIDE SEQUENCE [LARGE SCALE GENOMIC DNA]</scope>
</reference>
<comment type="caution">
    <text evidence="2">The sequence shown here is derived from an EMBL/GenBank/DDBJ whole genome shotgun (WGS) entry which is preliminary data.</text>
</comment>
<evidence type="ECO:0000313" key="2">
    <source>
        <dbReference type="EMBL" id="GBM98276.1"/>
    </source>
</evidence>
<evidence type="ECO:0000313" key="3">
    <source>
        <dbReference type="Proteomes" id="UP000499080"/>
    </source>
</evidence>
<accession>A0A4Y2K9P4</accession>
<keyword evidence="1" id="KW-1133">Transmembrane helix</keyword>
<keyword evidence="3" id="KW-1185">Reference proteome</keyword>
<keyword evidence="1" id="KW-0472">Membrane</keyword>